<dbReference type="AlphaFoldDB" id="A0A9D2BDG0"/>
<reference evidence="17" key="2">
    <citation type="submission" date="2021-04" db="EMBL/GenBank/DDBJ databases">
        <authorList>
            <person name="Gilroy R."/>
        </authorList>
    </citation>
    <scope>NUCLEOTIDE SEQUENCE</scope>
    <source>
        <strain evidence="17">ChiSxjej3B15-1167</strain>
    </source>
</reference>
<evidence type="ECO:0000313" key="18">
    <source>
        <dbReference type="Proteomes" id="UP000886805"/>
    </source>
</evidence>
<evidence type="ECO:0000256" key="15">
    <source>
        <dbReference type="RuleBase" id="RU004016"/>
    </source>
</evidence>
<evidence type="ECO:0000256" key="7">
    <source>
        <dbReference type="ARBA" id="ARBA00022729"/>
    </source>
</evidence>
<evidence type="ECO:0000256" key="10">
    <source>
        <dbReference type="ARBA" id="ARBA00022984"/>
    </source>
</evidence>
<feature type="active site" evidence="13">
    <location>
        <position position="155"/>
    </location>
</feature>
<feature type="binding site" evidence="14">
    <location>
        <position position="265"/>
    </location>
    <ligand>
        <name>substrate</name>
    </ligand>
</feature>
<keyword evidence="10" id="KW-0573">Peptidoglycan synthesis</keyword>
<dbReference type="GO" id="GO:0071555">
    <property type="term" value="P:cell wall organization"/>
    <property type="evidence" value="ECO:0007669"/>
    <property type="project" value="UniProtKB-KW"/>
</dbReference>
<dbReference type="Gene3D" id="3.40.710.10">
    <property type="entry name" value="DD-peptidase/beta-lactamase superfamily"/>
    <property type="match status" value="1"/>
</dbReference>
<evidence type="ECO:0000256" key="12">
    <source>
        <dbReference type="ARBA" id="ARBA00034000"/>
    </source>
</evidence>
<proteinExistence type="inferred from homology"/>
<dbReference type="SUPFAM" id="SSF56601">
    <property type="entry name" value="beta-lactamase/transpeptidase-like"/>
    <property type="match status" value="1"/>
</dbReference>
<dbReference type="SUPFAM" id="SSF69189">
    <property type="entry name" value="Penicillin-binding protein associated domain"/>
    <property type="match status" value="1"/>
</dbReference>
<dbReference type="PRINTS" id="PR00725">
    <property type="entry name" value="DADACBPTASE1"/>
</dbReference>
<evidence type="ECO:0000259" key="16">
    <source>
        <dbReference type="SMART" id="SM00936"/>
    </source>
</evidence>
<dbReference type="GO" id="GO:0009252">
    <property type="term" value="P:peptidoglycan biosynthetic process"/>
    <property type="evidence" value="ECO:0007669"/>
    <property type="project" value="UniProtKB-KW"/>
</dbReference>
<dbReference type="InterPro" id="IPR015956">
    <property type="entry name" value="Peniciliin-bd_prot_C_sf"/>
</dbReference>
<dbReference type="Gene3D" id="2.60.410.10">
    <property type="entry name" value="D-Ala-D-Ala carboxypeptidase, C-terminal domain"/>
    <property type="match status" value="1"/>
</dbReference>
<comment type="catalytic activity">
    <reaction evidence="12">
        <text>Preferential cleavage: (Ac)2-L-Lys-D-Ala-|-D-Ala. Also transpeptidation of peptidyl-alanyl moieties that are N-acyl substituents of D-alanine.</text>
        <dbReference type="EC" id="3.4.16.4"/>
    </reaction>
</comment>
<evidence type="ECO:0000256" key="2">
    <source>
        <dbReference type="ARBA" id="ARBA00004752"/>
    </source>
</evidence>
<dbReference type="SMART" id="SM00936">
    <property type="entry name" value="PBP5_C"/>
    <property type="match status" value="1"/>
</dbReference>
<keyword evidence="5 17" id="KW-0121">Carboxypeptidase</keyword>
<dbReference type="GO" id="GO:0006508">
    <property type="term" value="P:proteolysis"/>
    <property type="evidence" value="ECO:0007669"/>
    <property type="project" value="UniProtKB-KW"/>
</dbReference>
<sequence>MESILARKSFRRLLTCVSLLTFLFLPCFPTVSVLAAQPVSDSFLSDVPAGASVAEAAAEAAAGPQVDAPAALVMEASTGTVLYEQNADEKRPPASVTKVMTLLLIFEALDAGQISLDDTVTTSEHAASMGGSQVFLETGEPQTVDTLIKCIAVASGNDAAVAMAEYIAGSEEAFVAKMNERAAALGMKNTHFVNCCGLDTDGHETTARDIALMSRELTTKHPAIFDYTTIWMENITHVTTRGTSEFGLTNTNKLIRQYEGANGLKTGSTSKAGFCLSATATRNEISLIAVVMGCESSKSRTADVSALLDYGFSVCHLYTDKNPPALSPVPLHGGTTRSVSCRYEGSFSFVATSDISEDSLQKKLRLDDDLTAPVKKGQKIGSLDYYHDGTKLGTVSILAEETVPEARYTDCLIRLLRSL</sequence>
<comment type="function">
    <text evidence="1">Removes C-terminal D-alanyl residues from sugar-peptide cell wall precursors.</text>
</comment>
<dbReference type="InterPro" id="IPR012907">
    <property type="entry name" value="Peptidase_S11_C"/>
</dbReference>
<evidence type="ECO:0000256" key="14">
    <source>
        <dbReference type="PIRSR" id="PIRSR618044-2"/>
    </source>
</evidence>
<dbReference type="GO" id="GO:0008360">
    <property type="term" value="P:regulation of cell shape"/>
    <property type="evidence" value="ECO:0007669"/>
    <property type="project" value="UniProtKB-KW"/>
</dbReference>
<feature type="domain" description="Peptidase S11 D-Ala-D-Ala carboxypeptidase A C-terminal" evidence="16">
    <location>
        <begin position="312"/>
        <end position="405"/>
    </location>
</feature>
<dbReference type="InterPro" id="IPR018044">
    <property type="entry name" value="Peptidase_S11"/>
</dbReference>
<evidence type="ECO:0000256" key="8">
    <source>
        <dbReference type="ARBA" id="ARBA00022801"/>
    </source>
</evidence>
<keyword evidence="6" id="KW-0645">Protease</keyword>
<name>A0A9D2BDG0_9FIRM</name>
<evidence type="ECO:0000313" key="17">
    <source>
        <dbReference type="EMBL" id="HIX72146.1"/>
    </source>
</evidence>
<gene>
    <name evidence="17" type="ORF">H9849_03895</name>
</gene>
<dbReference type="InterPro" id="IPR001967">
    <property type="entry name" value="Peptidase_S11_N"/>
</dbReference>
<accession>A0A9D2BDG0</accession>
<evidence type="ECO:0000256" key="11">
    <source>
        <dbReference type="ARBA" id="ARBA00023316"/>
    </source>
</evidence>
<evidence type="ECO:0000256" key="1">
    <source>
        <dbReference type="ARBA" id="ARBA00003217"/>
    </source>
</evidence>
<protein>
    <recommendedName>
        <fullName evidence="4">serine-type D-Ala-D-Ala carboxypeptidase</fullName>
        <ecNumber evidence="4">3.4.16.4</ecNumber>
    </recommendedName>
</protein>
<evidence type="ECO:0000256" key="13">
    <source>
        <dbReference type="PIRSR" id="PIRSR618044-1"/>
    </source>
</evidence>
<dbReference type="InterPro" id="IPR037167">
    <property type="entry name" value="Peptidase_S11_C_sf"/>
</dbReference>
<evidence type="ECO:0000256" key="5">
    <source>
        <dbReference type="ARBA" id="ARBA00022645"/>
    </source>
</evidence>
<comment type="similarity">
    <text evidence="3 15">Belongs to the peptidase S11 family.</text>
</comment>
<organism evidence="17 18">
    <name type="scientific">Candidatus Anaerobutyricum stercoripullorum</name>
    <dbReference type="NCBI Taxonomy" id="2838456"/>
    <lineage>
        <taxon>Bacteria</taxon>
        <taxon>Bacillati</taxon>
        <taxon>Bacillota</taxon>
        <taxon>Clostridia</taxon>
        <taxon>Lachnospirales</taxon>
        <taxon>Lachnospiraceae</taxon>
        <taxon>Anaerobutyricum</taxon>
    </lineage>
</organism>
<dbReference type="Proteomes" id="UP000886805">
    <property type="component" value="Unassembled WGS sequence"/>
</dbReference>
<keyword evidence="8" id="KW-0378">Hydrolase</keyword>
<dbReference type="EMBL" id="DXEQ01000108">
    <property type="protein sequence ID" value="HIX72146.1"/>
    <property type="molecule type" value="Genomic_DNA"/>
</dbReference>
<evidence type="ECO:0000256" key="6">
    <source>
        <dbReference type="ARBA" id="ARBA00022670"/>
    </source>
</evidence>
<dbReference type="GO" id="GO:0009002">
    <property type="term" value="F:serine-type D-Ala-D-Ala carboxypeptidase activity"/>
    <property type="evidence" value="ECO:0007669"/>
    <property type="project" value="UniProtKB-EC"/>
</dbReference>
<comment type="pathway">
    <text evidence="2">Cell wall biogenesis; peptidoglycan biosynthesis.</text>
</comment>
<keyword evidence="11" id="KW-0961">Cell wall biogenesis/degradation</keyword>
<dbReference type="Pfam" id="PF00768">
    <property type="entry name" value="Peptidase_S11"/>
    <property type="match status" value="1"/>
</dbReference>
<reference evidence="17" key="1">
    <citation type="journal article" date="2021" name="PeerJ">
        <title>Extensive microbial diversity within the chicken gut microbiome revealed by metagenomics and culture.</title>
        <authorList>
            <person name="Gilroy R."/>
            <person name="Ravi A."/>
            <person name="Getino M."/>
            <person name="Pursley I."/>
            <person name="Horton D.L."/>
            <person name="Alikhan N.F."/>
            <person name="Baker D."/>
            <person name="Gharbi K."/>
            <person name="Hall N."/>
            <person name="Watson M."/>
            <person name="Adriaenssens E.M."/>
            <person name="Foster-Nyarko E."/>
            <person name="Jarju S."/>
            <person name="Secka A."/>
            <person name="Antonio M."/>
            <person name="Oren A."/>
            <person name="Chaudhuri R.R."/>
            <person name="La Ragione R."/>
            <person name="Hildebrand F."/>
            <person name="Pallen M.J."/>
        </authorList>
    </citation>
    <scope>NUCLEOTIDE SEQUENCE</scope>
    <source>
        <strain evidence="17">ChiSxjej3B15-1167</strain>
    </source>
</reference>
<dbReference type="PANTHER" id="PTHR21581:SF6">
    <property type="entry name" value="TRAFFICKING PROTEIN PARTICLE COMPLEX SUBUNIT 12"/>
    <property type="match status" value="1"/>
</dbReference>
<dbReference type="Pfam" id="PF07943">
    <property type="entry name" value="PBP5_C"/>
    <property type="match status" value="1"/>
</dbReference>
<comment type="caution">
    <text evidence="17">The sequence shown here is derived from an EMBL/GenBank/DDBJ whole genome shotgun (WGS) entry which is preliminary data.</text>
</comment>
<feature type="active site" description="Proton acceptor" evidence="13">
    <location>
        <position position="98"/>
    </location>
</feature>
<evidence type="ECO:0000256" key="9">
    <source>
        <dbReference type="ARBA" id="ARBA00022960"/>
    </source>
</evidence>
<dbReference type="EC" id="3.4.16.4" evidence="4"/>
<keyword evidence="7" id="KW-0732">Signal</keyword>
<dbReference type="InterPro" id="IPR012338">
    <property type="entry name" value="Beta-lactam/transpept-like"/>
</dbReference>
<feature type="active site" description="Acyl-ester intermediate" evidence="13">
    <location>
        <position position="95"/>
    </location>
</feature>
<evidence type="ECO:0000256" key="4">
    <source>
        <dbReference type="ARBA" id="ARBA00012448"/>
    </source>
</evidence>
<dbReference type="PANTHER" id="PTHR21581">
    <property type="entry name" value="D-ALANYL-D-ALANINE CARBOXYPEPTIDASE"/>
    <property type="match status" value="1"/>
</dbReference>
<keyword evidence="9" id="KW-0133">Cell shape</keyword>
<evidence type="ECO:0000256" key="3">
    <source>
        <dbReference type="ARBA" id="ARBA00007164"/>
    </source>
</evidence>